<feature type="region of interest" description="Disordered" evidence="1">
    <location>
        <begin position="185"/>
        <end position="204"/>
    </location>
</feature>
<feature type="chain" id="PRO_5012666225" evidence="2">
    <location>
        <begin position="21"/>
        <end position="204"/>
    </location>
</feature>
<feature type="compositionally biased region" description="Basic and acidic residues" evidence="1">
    <location>
        <begin position="187"/>
        <end position="204"/>
    </location>
</feature>
<accession>A0A1Y2GPF2</accession>
<comment type="caution">
    <text evidence="3">The sequence shown here is derived from an EMBL/GenBank/DDBJ whole genome shotgun (WGS) entry which is preliminary data.</text>
</comment>
<evidence type="ECO:0000313" key="3">
    <source>
        <dbReference type="EMBL" id="ORZ17527.1"/>
    </source>
</evidence>
<dbReference type="AlphaFoldDB" id="A0A1Y2GPF2"/>
<dbReference type="GeneID" id="33571916"/>
<feature type="signal peptide" evidence="2">
    <location>
        <begin position="1"/>
        <end position="20"/>
    </location>
</feature>
<proteinExistence type="predicted"/>
<keyword evidence="2" id="KW-0732">Signal</keyword>
<keyword evidence="4" id="KW-1185">Reference proteome</keyword>
<protein>
    <submittedName>
        <fullName evidence="3">Uncharacterized protein</fullName>
    </submittedName>
</protein>
<dbReference type="EMBL" id="MCFF01000016">
    <property type="protein sequence ID" value="ORZ17527.1"/>
    <property type="molecule type" value="Genomic_DNA"/>
</dbReference>
<sequence>MHQVTVLLIAILAIISVAIAEPLLPDGYYRICKGKHRLPRTYRYFTAYPNANVGSVRLEPRDEAKLQVWRLRNHGKGRVSLEVYDKNADKRKFLSEGRPGILPGAHLGVIEKRRKWFFTSVGENIWTRYILTHPIKYYNQTLVASEGNSRDEDINKPNWVTFRGEDQEDYTREWRFLKAVIDDDEDDKHNDDEVDKHNDDEDDE</sequence>
<dbReference type="RefSeq" id="XP_021881914.1">
    <property type="nucleotide sequence ID" value="XM_022030073.1"/>
</dbReference>
<dbReference type="InParanoid" id="A0A1Y2GPF2"/>
<reference evidence="3 4" key="1">
    <citation type="submission" date="2016-07" db="EMBL/GenBank/DDBJ databases">
        <title>Pervasive Adenine N6-methylation of Active Genes in Fungi.</title>
        <authorList>
            <consortium name="DOE Joint Genome Institute"/>
            <person name="Mondo S.J."/>
            <person name="Dannebaum R.O."/>
            <person name="Kuo R.C."/>
            <person name="Labutti K."/>
            <person name="Haridas S."/>
            <person name="Kuo A."/>
            <person name="Salamov A."/>
            <person name="Ahrendt S.R."/>
            <person name="Lipzen A."/>
            <person name="Sullivan W."/>
            <person name="Andreopoulos W.B."/>
            <person name="Clum A."/>
            <person name="Lindquist E."/>
            <person name="Daum C."/>
            <person name="Ramamoorthy G.K."/>
            <person name="Gryganskyi A."/>
            <person name="Culley D."/>
            <person name="Magnuson J.K."/>
            <person name="James T.Y."/>
            <person name="O'Malley M.A."/>
            <person name="Stajich J.E."/>
            <person name="Spatafora J.W."/>
            <person name="Visel A."/>
            <person name="Grigoriev I.V."/>
        </authorList>
    </citation>
    <scope>NUCLEOTIDE SEQUENCE [LARGE SCALE GENOMIC DNA]</scope>
    <source>
        <strain evidence="3 4">NRRL 3116</strain>
    </source>
</reference>
<dbReference type="Proteomes" id="UP000193648">
    <property type="component" value="Unassembled WGS sequence"/>
</dbReference>
<dbReference type="OrthoDB" id="2422126at2759"/>
<gene>
    <name evidence="3" type="ORF">BCR41DRAFT_421745</name>
</gene>
<name>A0A1Y2GPF2_9FUNG</name>
<evidence type="ECO:0000256" key="2">
    <source>
        <dbReference type="SAM" id="SignalP"/>
    </source>
</evidence>
<organism evidence="3 4">
    <name type="scientific">Lobosporangium transversale</name>
    <dbReference type="NCBI Taxonomy" id="64571"/>
    <lineage>
        <taxon>Eukaryota</taxon>
        <taxon>Fungi</taxon>
        <taxon>Fungi incertae sedis</taxon>
        <taxon>Mucoromycota</taxon>
        <taxon>Mortierellomycotina</taxon>
        <taxon>Mortierellomycetes</taxon>
        <taxon>Mortierellales</taxon>
        <taxon>Mortierellaceae</taxon>
        <taxon>Lobosporangium</taxon>
    </lineage>
</organism>
<evidence type="ECO:0000256" key="1">
    <source>
        <dbReference type="SAM" id="MobiDB-lite"/>
    </source>
</evidence>
<evidence type="ECO:0000313" key="4">
    <source>
        <dbReference type="Proteomes" id="UP000193648"/>
    </source>
</evidence>